<evidence type="ECO:0000313" key="2">
    <source>
        <dbReference type="Proteomes" id="UP000587586"/>
    </source>
</evidence>
<protein>
    <submittedName>
        <fullName evidence="1">Uncharacterized protein</fullName>
    </submittedName>
</protein>
<dbReference type="EMBL" id="BLXZ01000007">
    <property type="protein sequence ID" value="GFO69749.1"/>
    <property type="molecule type" value="Genomic_DNA"/>
</dbReference>
<keyword evidence="2" id="KW-1185">Reference proteome</keyword>
<reference evidence="2" key="1">
    <citation type="submission" date="2020-06" db="EMBL/GenBank/DDBJ databases">
        <title>Draft genomic sequecing of Geomonas sp. Red745.</title>
        <authorList>
            <person name="Itoh H."/>
            <person name="Xu Z.X."/>
            <person name="Ushijima N."/>
            <person name="Masuda Y."/>
            <person name="Shiratori Y."/>
            <person name="Senoo K."/>
        </authorList>
    </citation>
    <scope>NUCLEOTIDE SEQUENCE [LARGE SCALE GENOMIC DNA]</scope>
    <source>
        <strain evidence="2">Red745</strain>
    </source>
</reference>
<sequence length="142" mass="16044">MFRNDIHYVWCSEFFDGTAQGRYTAGSQTPPSSNPADIYRQLKQDVDRGDLHSAKIAEQKASFLRLAIDWEAAGIISPDEKDEIIYLVNNATSKDWKPLIYVIPQPPVASRLQLVPASQRAGVGREYIISDLTRCEFDIIEI</sequence>
<accession>A0A6V8NFB4</accession>
<comment type="caution">
    <text evidence="1">The sequence shown here is derived from an EMBL/GenBank/DDBJ whole genome shotgun (WGS) entry which is preliminary data.</text>
</comment>
<organism evidence="1 2">
    <name type="scientific">Geomonas limicola</name>
    <dbReference type="NCBI Taxonomy" id="2740186"/>
    <lineage>
        <taxon>Bacteria</taxon>
        <taxon>Pseudomonadati</taxon>
        <taxon>Thermodesulfobacteriota</taxon>
        <taxon>Desulfuromonadia</taxon>
        <taxon>Geobacterales</taxon>
        <taxon>Geobacteraceae</taxon>
        <taxon>Geomonas</taxon>
    </lineage>
</organism>
<evidence type="ECO:0000313" key="1">
    <source>
        <dbReference type="EMBL" id="GFO69749.1"/>
    </source>
</evidence>
<proteinExistence type="predicted"/>
<gene>
    <name evidence="1" type="ORF">GMLC_33280</name>
</gene>
<name>A0A6V8NFB4_9BACT</name>
<dbReference type="Proteomes" id="UP000587586">
    <property type="component" value="Unassembled WGS sequence"/>
</dbReference>
<dbReference type="AlphaFoldDB" id="A0A6V8NFB4"/>